<name>A0A0H5RRZ4_9EUKA</name>
<feature type="transmembrane region" description="Helical" evidence="2">
    <location>
        <begin position="252"/>
        <end position="275"/>
    </location>
</feature>
<keyword evidence="2" id="KW-0812">Transmembrane</keyword>
<accession>A0A0H5RRZ4</accession>
<evidence type="ECO:0000313" key="4">
    <source>
        <dbReference type="EMBL" id="CRZ11494.1"/>
    </source>
</evidence>
<dbReference type="InterPro" id="IPR005612">
    <property type="entry name" value="CCAAT-binding_factor"/>
</dbReference>
<proteinExistence type="inferred from homology"/>
<dbReference type="PANTHER" id="PTHR12455:SF0">
    <property type="entry name" value="NUCLEOLAR COMPLEX PROTEIN 4 HOMOLOG"/>
    <property type="match status" value="1"/>
</dbReference>
<dbReference type="Pfam" id="PF03914">
    <property type="entry name" value="CBF"/>
    <property type="match status" value="1"/>
</dbReference>
<comment type="similarity">
    <text evidence="1">Belongs to the CBF/MAK21 family.</text>
</comment>
<evidence type="ECO:0000259" key="3">
    <source>
        <dbReference type="Pfam" id="PF03914"/>
    </source>
</evidence>
<dbReference type="InterPro" id="IPR027193">
    <property type="entry name" value="Noc4"/>
</dbReference>
<organism evidence="4">
    <name type="scientific">Spongospora subterranea</name>
    <dbReference type="NCBI Taxonomy" id="70186"/>
    <lineage>
        <taxon>Eukaryota</taxon>
        <taxon>Sar</taxon>
        <taxon>Rhizaria</taxon>
        <taxon>Endomyxa</taxon>
        <taxon>Phytomyxea</taxon>
        <taxon>Plasmodiophorida</taxon>
        <taxon>Plasmodiophoridae</taxon>
        <taxon>Spongospora</taxon>
    </lineage>
</organism>
<keyword evidence="2" id="KW-1133">Transmembrane helix</keyword>
<sequence length="297" mass="33674">MDLVSVQCDIRSPFPIDLFLRLIRSLTANSSIGKAGRMHFLKAYMAEFDDIQYWTLRALKLALDDVDVTLANVIEYDEDACSDMVYENSTLILIQCEVFVGKEEEALSGRYFSSAKKHGKAAQAKSHSNALNRAWKSLLCSEDLPRSLIKLILSNMKSVIIPCFREPLMLCDFLTDSYHHGGVITILALEGVFILITEHNLDYPDFYNDLYAVLTSSIFHVKYRERFLTLVWKFLRSSHLPSYLVAAFIKKFARLAITAPPSGALFALAIIFNLLRRFPSCRGLLDRKVNIGRSSKS</sequence>
<dbReference type="GO" id="GO:0042254">
    <property type="term" value="P:ribosome biogenesis"/>
    <property type="evidence" value="ECO:0007669"/>
    <property type="project" value="InterPro"/>
</dbReference>
<dbReference type="EMBL" id="HACM01011052">
    <property type="protein sequence ID" value="CRZ11494.1"/>
    <property type="molecule type" value="Transcribed_RNA"/>
</dbReference>
<dbReference type="GO" id="GO:0030692">
    <property type="term" value="C:Noc4p-Nop14p complex"/>
    <property type="evidence" value="ECO:0007669"/>
    <property type="project" value="TreeGrafter"/>
</dbReference>
<feature type="domain" description="CCAAT-binding factor" evidence="3">
    <location>
        <begin position="186"/>
        <end position="288"/>
    </location>
</feature>
<protein>
    <recommendedName>
        <fullName evidence="3">CCAAT-binding factor domain-containing protein</fullName>
    </recommendedName>
</protein>
<dbReference type="PANTHER" id="PTHR12455">
    <property type="entry name" value="NUCLEOLAR COMPLEX PROTEIN 4"/>
    <property type="match status" value="1"/>
</dbReference>
<dbReference type="GO" id="GO:0032040">
    <property type="term" value="C:small-subunit processome"/>
    <property type="evidence" value="ECO:0007669"/>
    <property type="project" value="TreeGrafter"/>
</dbReference>
<reference evidence="4" key="1">
    <citation type="submission" date="2015-04" db="EMBL/GenBank/DDBJ databases">
        <title>The genome sequence of the plant pathogenic Rhizarian Plasmodiophora brassicae reveals insights in its biotrophic life cycle and the origin of chitin synthesis.</title>
        <authorList>
            <person name="Schwelm A."/>
            <person name="Fogelqvist J."/>
            <person name="Knaust A."/>
            <person name="Julke S."/>
            <person name="Lilja T."/>
            <person name="Dhandapani V."/>
            <person name="Bonilla-Rosso G."/>
            <person name="Karlsson M."/>
            <person name="Shevchenko A."/>
            <person name="Choi S.R."/>
            <person name="Kim H.G."/>
            <person name="Park J.Y."/>
            <person name="Lim Y.P."/>
            <person name="Ludwig-Muller J."/>
            <person name="Dixelius C."/>
        </authorList>
    </citation>
    <scope>NUCLEOTIDE SEQUENCE</scope>
    <source>
        <tissue evidence="4">Potato root galls</tissue>
    </source>
</reference>
<dbReference type="AlphaFoldDB" id="A0A0H5RRZ4"/>
<keyword evidence="2" id="KW-0472">Membrane</keyword>
<evidence type="ECO:0000256" key="1">
    <source>
        <dbReference type="ARBA" id="ARBA00007797"/>
    </source>
</evidence>
<evidence type="ECO:0000256" key="2">
    <source>
        <dbReference type="SAM" id="Phobius"/>
    </source>
</evidence>